<dbReference type="PANTHER" id="PTHR31236:SF32">
    <property type="entry name" value="BURP DOMAIN PROTEIN USPL1-LIKE"/>
    <property type="match status" value="1"/>
</dbReference>
<dbReference type="InterPro" id="IPR044816">
    <property type="entry name" value="BURP"/>
</dbReference>
<keyword evidence="6" id="KW-1185">Reference proteome</keyword>
<protein>
    <recommendedName>
        <fullName evidence="4">BURP domain-containing protein</fullName>
    </recommendedName>
</protein>
<evidence type="ECO:0000256" key="1">
    <source>
        <dbReference type="SAM" id="MobiDB-lite"/>
    </source>
</evidence>
<keyword evidence="2" id="KW-1133">Transmembrane helix</keyword>
<keyword evidence="2" id="KW-0812">Transmembrane</keyword>
<dbReference type="PROSITE" id="PS51277">
    <property type="entry name" value="BURP"/>
    <property type="match status" value="1"/>
</dbReference>
<name>A0AA39AC53_VITRO</name>
<evidence type="ECO:0000256" key="3">
    <source>
        <dbReference type="SAM" id="SignalP"/>
    </source>
</evidence>
<dbReference type="InterPro" id="IPR004873">
    <property type="entry name" value="BURP_dom"/>
</dbReference>
<evidence type="ECO:0000259" key="4">
    <source>
        <dbReference type="PROSITE" id="PS51277"/>
    </source>
</evidence>
<evidence type="ECO:0000313" key="5">
    <source>
        <dbReference type="EMBL" id="KAJ9704822.1"/>
    </source>
</evidence>
<evidence type="ECO:0000313" key="6">
    <source>
        <dbReference type="Proteomes" id="UP001168098"/>
    </source>
</evidence>
<gene>
    <name evidence="5" type="ORF">PVL29_003054</name>
</gene>
<feature type="domain" description="BURP" evidence="4">
    <location>
        <begin position="139"/>
        <end position="356"/>
    </location>
</feature>
<reference evidence="5 6" key="1">
    <citation type="journal article" date="2023" name="BMC Biotechnol.">
        <title>Vitis rotundifolia cv Carlos genome sequencing.</title>
        <authorList>
            <person name="Huff M."/>
            <person name="Hulse-Kemp A."/>
            <person name="Scheffler B."/>
            <person name="Youngblood R."/>
            <person name="Simpson S."/>
            <person name="Babiker E."/>
            <person name="Staton M."/>
        </authorList>
    </citation>
    <scope>NUCLEOTIDE SEQUENCE [LARGE SCALE GENOMIC DNA]</scope>
    <source>
        <tissue evidence="5">Leaf</tissue>
    </source>
</reference>
<feature type="signal peptide" evidence="3">
    <location>
        <begin position="1"/>
        <end position="17"/>
    </location>
</feature>
<dbReference type="AlphaFoldDB" id="A0AA39AC53"/>
<organism evidence="5 6">
    <name type="scientific">Vitis rotundifolia</name>
    <name type="common">Muscadine grape</name>
    <dbReference type="NCBI Taxonomy" id="103349"/>
    <lineage>
        <taxon>Eukaryota</taxon>
        <taxon>Viridiplantae</taxon>
        <taxon>Streptophyta</taxon>
        <taxon>Embryophyta</taxon>
        <taxon>Tracheophyta</taxon>
        <taxon>Spermatophyta</taxon>
        <taxon>Magnoliopsida</taxon>
        <taxon>eudicotyledons</taxon>
        <taxon>Gunneridae</taxon>
        <taxon>Pentapetalae</taxon>
        <taxon>rosids</taxon>
        <taxon>Vitales</taxon>
        <taxon>Vitaceae</taxon>
        <taxon>Viteae</taxon>
        <taxon>Vitis</taxon>
    </lineage>
</organism>
<feature type="transmembrane region" description="Helical" evidence="2">
    <location>
        <begin position="33"/>
        <end position="53"/>
    </location>
</feature>
<proteinExistence type="predicted"/>
<keyword evidence="3" id="KW-0732">Signal</keyword>
<comment type="caution">
    <text evidence="5">The sequence shown here is derived from an EMBL/GenBank/DDBJ whole genome shotgun (WGS) entry which is preliminary data.</text>
</comment>
<accession>A0AA39AC53</accession>
<dbReference type="PANTHER" id="PTHR31236">
    <property type="entry name" value="BURP DOMAIN PROTEIN USPL1-LIKE"/>
    <property type="match status" value="1"/>
</dbReference>
<dbReference type="EMBL" id="JARBHA010000003">
    <property type="protein sequence ID" value="KAJ9704822.1"/>
    <property type="molecule type" value="Genomic_DNA"/>
</dbReference>
<dbReference type="SMART" id="SM01045">
    <property type="entry name" value="BURP"/>
    <property type="match status" value="1"/>
</dbReference>
<evidence type="ECO:0000256" key="2">
    <source>
        <dbReference type="SAM" id="Phobius"/>
    </source>
</evidence>
<dbReference type="Proteomes" id="UP001168098">
    <property type="component" value="Unassembled WGS sequence"/>
</dbReference>
<feature type="chain" id="PRO_5041310113" description="BURP domain-containing protein" evidence="3">
    <location>
        <begin position="18"/>
        <end position="360"/>
    </location>
</feature>
<keyword evidence="2" id="KW-0472">Membrane</keyword>
<dbReference type="Pfam" id="PF03181">
    <property type="entry name" value="BURP"/>
    <property type="match status" value="1"/>
</dbReference>
<feature type="region of interest" description="Disordered" evidence="1">
    <location>
        <begin position="86"/>
        <end position="129"/>
    </location>
</feature>
<sequence>MLLCLLTSSVGLFVVLPEEEEERISQKRRKMNLRFSFWSIFLHFLAVMCFHGSGAREPREELMVAPKFPMDDFPDGVNVLQLHSMDGSEKKDGGQHAMEDRLHGHDKQGEETRKREDTEHVHGHSSSHMDHLDPSVIVFFTMKDLKVGKTMPIYFAKTDPASSPRMLPKEEADSIPFSFAQLPYLLEFFSFSQGSPQARAMENTLRECELKPIKGETKFCATSLESLLDFVHSIFGLQSHFQVLTTSYLTKSSTLFQNYTFLEVPTEIPAPKMVACHTMPYPYAIFYCHSQVSENKVFKVSLEGQNGDRVEAFAVCHLDTSAWSRDHVSFRVLRIEPGTSPVCHFFPASNLIWVPRPTLN</sequence>